<protein>
    <submittedName>
        <fullName evidence="1">Uncharacterized protein</fullName>
    </submittedName>
</protein>
<keyword evidence="2" id="KW-1185">Reference proteome</keyword>
<dbReference type="InterPro" id="IPR036915">
    <property type="entry name" value="Cyclin-like_sf"/>
</dbReference>
<dbReference type="CDD" id="cd20546">
    <property type="entry name" value="CYCLIN_SpCG1C_ScCTK2-like_rpt2"/>
    <property type="match status" value="1"/>
</dbReference>
<dbReference type="GO" id="GO:0016538">
    <property type="term" value="F:cyclin-dependent protein serine/threonine kinase regulator activity"/>
    <property type="evidence" value="ECO:0007669"/>
    <property type="project" value="InterPro"/>
</dbReference>
<sequence length="263" mass="30277">MVSNPQKQYKDNHNQWIFTKEEMNCTPSIIDGMSYQEEWDTRYKGIAFIDKVLRPLKRPQIVISTASVLFHRFYMRQSLKVIHHYDIAGTVAFLSTKIEENKMGLLAVAHSCAQVGSRSTLKVDDSLVEKWKGVILKYEAIVLELVCFDMNIIHPYNTIEHFLSSFAFPVKVGKMAWAFVNDNLRSPLCLLYPAKVVSFSALYLACLIYSKESNSVDQEKKLSQSVLKDNMIDIDVLQNCLLDILDFYNLQKSMELKLLCDEL</sequence>
<dbReference type="GO" id="GO:0006357">
    <property type="term" value="P:regulation of transcription by RNA polymerase II"/>
    <property type="evidence" value="ECO:0007669"/>
    <property type="project" value="InterPro"/>
</dbReference>
<dbReference type="AlphaFoldDB" id="A0A2U1J1V9"/>
<evidence type="ECO:0000313" key="1">
    <source>
        <dbReference type="EMBL" id="PVZ99048.1"/>
    </source>
</evidence>
<dbReference type="EMBL" id="MBFU01000486">
    <property type="protein sequence ID" value="PVZ99048.1"/>
    <property type="molecule type" value="Genomic_DNA"/>
</dbReference>
<dbReference type="Proteomes" id="UP000245591">
    <property type="component" value="Unassembled WGS sequence"/>
</dbReference>
<organism evidence="1 2">
    <name type="scientific">Smittium angustum</name>
    <dbReference type="NCBI Taxonomy" id="133377"/>
    <lineage>
        <taxon>Eukaryota</taxon>
        <taxon>Fungi</taxon>
        <taxon>Fungi incertae sedis</taxon>
        <taxon>Zoopagomycota</taxon>
        <taxon>Kickxellomycotina</taxon>
        <taxon>Harpellomycetes</taxon>
        <taxon>Harpellales</taxon>
        <taxon>Legeriomycetaceae</taxon>
        <taxon>Smittium</taxon>
    </lineage>
</organism>
<name>A0A2U1J1V9_SMIAN</name>
<dbReference type="PANTHER" id="PTHR10026">
    <property type="entry name" value="CYCLIN"/>
    <property type="match status" value="1"/>
</dbReference>
<dbReference type="Gene3D" id="1.10.472.10">
    <property type="entry name" value="Cyclin-like"/>
    <property type="match status" value="2"/>
</dbReference>
<evidence type="ECO:0000313" key="2">
    <source>
        <dbReference type="Proteomes" id="UP000245591"/>
    </source>
</evidence>
<proteinExistence type="predicted"/>
<dbReference type="InterPro" id="IPR043198">
    <property type="entry name" value="Cyclin/Ssn8"/>
</dbReference>
<comment type="caution">
    <text evidence="1">The sequence shown here is derived from an EMBL/GenBank/DDBJ whole genome shotgun (WGS) entry which is preliminary data.</text>
</comment>
<gene>
    <name evidence="1" type="ORF">BB558_004941</name>
</gene>
<reference evidence="1 2" key="1">
    <citation type="journal article" date="2018" name="MBio">
        <title>Comparative Genomics Reveals the Core Gene Toolbox for the Fungus-Insect Symbiosis.</title>
        <authorList>
            <person name="Wang Y."/>
            <person name="Stata M."/>
            <person name="Wang W."/>
            <person name="Stajich J.E."/>
            <person name="White M.M."/>
            <person name="Moncalvo J.M."/>
        </authorList>
    </citation>
    <scope>NUCLEOTIDE SEQUENCE [LARGE SCALE GENOMIC DNA]</scope>
    <source>
        <strain evidence="1 2">AUS-126-30</strain>
    </source>
</reference>
<dbReference type="PIRSF" id="PIRSF028758">
    <property type="entry name" value="Cyclin, C/H/G types"/>
    <property type="match status" value="1"/>
</dbReference>
<accession>A0A2U1J1V9</accession>
<dbReference type="SUPFAM" id="SSF47954">
    <property type="entry name" value="Cyclin-like"/>
    <property type="match status" value="2"/>
</dbReference>